<dbReference type="Pfam" id="PF04860">
    <property type="entry name" value="Phage_portal"/>
    <property type="match status" value="1"/>
</dbReference>
<protein>
    <submittedName>
        <fullName evidence="1">Phage portal protein</fullName>
    </submittedName>
</protein>
<dbReference type="Proteomes" id="UP000473885">
    <property type="component" value="Unassembled WGS sequence"/>
</dbReference>
<dbReference type="InterPro" id="IPR006944">
    <property type="entry name" value="Phage/GTA_portal"/>
</dbReference>
<evidence type="ECO:0000313" key="1">
    <source>
        <dbReference type="EMBL" id="NEZ47936.1"/>
    </source>
</evidence>
<name>A0A6M0RCE9_9CLOT</name>
<dbReference type="NCBIfam" id="TIGR01537">
    <property type="entry name" value="portal_HK97"/>
    <property type="match status" value="1"/>
</dbReference>
<proteinExistence type="predicted"/>
<gene>
    <name evidence="1" type="ORF">FDF74_12165</name>
</gene>
<keyword evidence="2" id="KW-1185">Reference proteome</keyword>
<dbReference type="InterPro" id="IPR006427">
    <property type="entry name" value="Portal_HK97"/>
</dbReference>
<comment type="caution">
    <text evidence="1">The sequence shown here is derived from an EMBL/GenBank/DDBJ whole genome shotgun (WGS) entry which is preliminary data.</text>
</comment>
<dbReference type="EMBL" id="SXDP01000016">
    <property type="protein sequence ID" value="NEZ47936.1"/>
    <property type="molecule type" value="Genomic_DNA"/>
</dbReference>
<organism evidence="1 2">
    <name type="scientific">Clostridium niameyense</name>
    <dbReference type="NCBI Taxonomy" id="1622073"/>
    <lineage>
        <taxon>Bacteria</taxon>
        <taxon>Bacillati</taxon>
        <taxon>Bacillota</taxon>
        <taxon>Clostridia</taxon>
        <taxon>Eubacteriales</taxon>
        <taxon>Clostridiaceae</taxon>
        <taxon>Clostridium</taxon>
    </lineage>
</organism>
<sequence length="403" mass="46649">MVGLWSKFKSFFNKTKSKYGNFEKWFSPYNIFAKLNNYTLANNETIFSAVTRLSNSLASLPLKLYKDYEVQKDNLSKLVELSPDGKLTEYEWIRLMEVFRNTTGNAYALKRYNKFYQVEGLDILNPNSVEPVIEKNSKELYYKIINDNGTFYFHNMDVIHVAHIRDGTYKGINPLDVLRGSIEYDNRIKEFNLAQMENGLKASFAIKISSNLSKENKEDLRDQLKKFYANNGGGAIVLDNGQEIKELKNSIIDPKIFEAEKITIGRVARVFNIPAHKLGIDDKSNYATREQEALEYIQDTMLPIVRMYEQELNRKLLSDSRYKEGYSFKFSLNGLARADMNTRGNFYFKGIRSMLFKPNEVRAWEELPPEKGGDQLFASRDLIPIDKIDLLLQQKNNNTGPNK</sequence>
<evidence type="ECO:0000313" key="2">
    <source>
        <dbReference type="Proteomes" id="UP000473885"/>
    </source>
</evidence>
<reference evidence="1 2" key="1">
    <citation type="submission" date="2019-04" db="EMBL/GenBank/DDBJ databases">
        <title>Genome sequencing of Clostridium botulinum Groups I-IV and Clostridium butyricum.</title>
        <authorList>
            <person name="Brunt J."/>
            <person name="Van Vliet A.H.M."/>
            <person name="Stringer S.C."/>
            <person name="Carter A.T."/>
            <person name="Peck M.W."/>
        </authorList>
    </citation>
    <scope>NUCLEOTIDE SEQUENCE [LARGE SCALE GENOMIC DNA]</scope>
    <source>
        <strain evidence="1 2">IFR 18/094</strain>
    </source>
</reference>
<dbReference type="AlphaFoldDB" id="A0A6M0RCE9"/>
<accession>A0A6M0RCE9</accession>